<proteinExistence type="predicted"/>
<evidence type="ECO:0000313" key="1">
    <source>
        <dbReference type="EMBL" id="CAG8468851.1"/>
    </source>
</evidence>
<sequence length="125" mass="14292">MPQKKTDDEIKLWREANDCICCVRQSLNPAKEQFGIVGIQVAGNILHLNALVRDKVNIPRYYHPQSAEIPVQLSDDKVISKFIETLLILQNMIITNLSLLYHASVIISERQREDSTTVSTPRYDN</sequence>
<dbReference type="Proteomes" id="UP000789702">
    <property type="component" value="Unassembled WGS sequence"/>
</dbReference>
<comment type="caution">
    <text evidence="1">The sequence shown here is derived from an EMBL/GenBank/DDBJ whole genome shotgun (WGS) entry which is preliminary data.</text>
</comment>
<gene>
    <name evidence="1" type="ORF">DHETER_LOCUS1617</name>
</gene>
<accession>A0ACA9KFJ6</accession>
<reference evidence="1" key="1">
    <citation type="submission" date="2021-06" db="EMBL/GenBank/DDBJ databases">
        <authorList>
            <person name="Kallberg Y."/>
            <person name="Tangrot J."/>
            <person name="Rosling A."/>
        </authorList>
    </citation>
    <scope>NUCLEOTIDE SEQUENCE</scope>
    <source>
        <strain evidence="1">IL203A</strain>
    </source>
</reference>
<dbReference type="EMBL" id="CAJVPU010001022">
    <property type="protein sequence ID" value="CAG8468851.1"/>
    <property type="molecule type" value="Genomic_DNA"/>
</dbReference>
<name>A0ACA9KFJ6_9GLOM</name>
<protein>
    <submittedName>
        <fullName evidence="1">7448_t:CDS:1</fullName>
    </submittedName>
</protein>
<evidence type="ECO:0000313" key="2">
    <source>
        <dbReference type="Proteomes" id="UP000789702"/>
    </source>
</evidence>
<keyword evidence="2" id="KW-1185">Reference proteome</keyword>
<organism evidence="1 2">
    <name type="scientific">Dentiscutata heterogama</name>
    <dbReference type="NCBI Taxonomy" id="1316150"/>
    <lineage>
        <taxon>Eukaryota</taxon>
        <taxon>Fungi</taxon>
        <taxon>Fungi incertae sedis</taxon>
        <taxon>Mucoromycota</taxon>
        <taxon>Glomeromycotina</taxon>
        <taxon>Glomeromycetes</taxon>
        <taxon>Diversisporales</taxon>
        <taxon>Gigasporaceae</taxon>
        <taxon>Dentiscutata</taxon>
    </lineage>
</organism>